<keyword evidence="3" id="KW-1185">Reference proteome</keyword>
<evidence type="ECO:0000256" key="1">
    <source>
        <dbReference type="SAM" id="MobiDB-lite"/>
    </source>
</evidence>
<reference evidence="2 3" key="1">
    <citation type="submission" date="2019-04" db="EMBL/GenBank/DDBJ databases">
        <title>Comparative genomics and transcriptomics to analyze fruiting body development in filamentous ascomycetes.</title>
        <authorList>
            <consortium name="DOE Joint Genome Institute"/>
            <person name="Lutkenhaus R."/>
            <person name="Traeger S."/>
            <person name="Breuer J."/>
            <person name="Kuo A."/>
            <person name="Lipzen A."/>
            <person name="Pangilinan J."/>
            <person name="Dilworth D."/>
            <person name="Sandor L."/>
            <person name="Poggeler S."/>
            <person name="Barry K."/>
            <person name="Grigoriev I.V."/>
            <person name="Nowrousian M."/>
        </authorList>
    </citation>
    <scope>NUCLEOTIDE SEQUENCE [LARGE SCALE GENOMIC DNA]</scope>
    <source>
        <strain evidence="2 3">CBS 389.68</strain>
    </source>
</reference>
<feature type="region of interest" description="Disordered" evidence="1">
    <location>
        <begin position="1"/>
        <end position="34"/>
    </location>
</feature>
<organism evidence="2 3">
    <name type="scientific">Ascodesmis nigricans</name>
    <dbReference type="NCBI Taxonomy" id="341454"/>
    <lineage>
        <taxon>Eukaryota</taxon>
        <taxon>Fungi</taxon>
        <taxon>Dikarya</taxon>
        <taxon>Ascomycota</taxon>
        <taxon>Pezizomycotina</taxon>
        <taxon>Pezizomycetes</taxon>
        <taxon>Pezizales</taxon>
        <taxon>Ascodesmidaceae</taxon>
        <taxon>Ascodesmis</taxon>
    </lineage>
</organism>
<dbReference type="InParanoid" id="A0A4S2MY65"/>
<evidence type="ECO:0000313" key="2">
    <source>
        <dbReference type="EMBL" id="TGZ81607.1"/>
    </source>
</evidence>
<accession>A0A4S2MY65</accession>
<protein>
    <submittedName>
        <fullName evidence="2">Uncharacterized protein</fullName>
    </submittedName>
</protein>
<gene>
    <name evidence="2" type="ORF">EX30DRAFT_250212</name>
</gene>
<name>A0A4S2MY65_9PEZI</name>
<dbReference type="EMBL" id="ML220118">
    <property type="protein sequence ID" value="TGZ81607.1"/>
    <property type="molecule type" value="Genomic_DNA"/>
</dbReference>
<feature type="compositionally biased region" description="Basic and acidic residues" evidence="1">
    <location>
        <begin position="10"/>
        <end position="22"/>
    </location>
</feature>
<dbReference type="Proteomes" id="UP000298138">
    <property type="component" value="Unassembled WGS sequence"/>
</dbReference>
<feature type="compositionally biased region" description="Polar residues" evidence="1">
    <location>
        <begin position="23"/>
        <end position="33"/>
    </location>
</feature>
<proteinExistence type="predicted"/>
<dbReference type="AlphaFoldDB" id="A0A4S2MY65"/>
<sequence>MHARTTVSPERAERNNSQKTRNENTASVTSDVCSDSVPKAPLLHLGTFPQNLEQNLVANRPLPTGITPTPAISLSSPSAQNTLLSRLTTPCDDHHRLFPHKSLPTHIPDLPTKEKQTRIISPPHPQSSTHKPSRVLAPPFDAVSIIPPSLHLATSLLDHHFPSITSILHPTTITMTRNVPCLDFLPVRENFSLPRFRSQNVCSQIYPRPFFWGM</sequence>
<evidence type="ECO:0000313" key="3">
    <source>
        <dbReference type="Proteomes" id="UP000298138"/>
    </source>
</evidence>